<proteinExistence type="predicted"/>
<dbReference type="Proteomes" id="UP000675940">
    <property type="component" value="Unassembled WGS sequence"/>
</dbReference>
<evidence type="ECO:0000313" key="2">
    <source>
        <dbReference type="Proteomes" id="UP000675940"/>
    </source>
</evidence>
<dbReference type="AlphaFoldDB" id="A0A940S2D2"/>
<organism evidence="1 2">
    <name type="scientific">Sagittula salina</name>
    <dbReference type="NCBI Taxonomy" id="2820268"/>
    <lineage>
        <taxon>Bacteria</taxon>
        <taxon>Pseudomonadati</taxon>
        <taxon>Pseudomonadota</taxon>
        <taxon>Alphaproteobacteria</taxon>
        <taxon>Rhodobacterales</taxon>
        <taxon>Roseobacteraceae</taxon>
        <taxon>Sagittula</taxon>
    </lineage>
</organism>
<dbReference type="EMBL" id="JAGISH010000002">
    <property type="protein sequence ID" value="MBP0481894.1"/>
    <property type="molecule type" value="Genomic_DNA"/>
</dbReference>
<accession>A0A940S2D2</accession>
<evidence type="ECO:0000313" key="1">
    <source>
        <dbReference type="EMBL" id="MBP0481894.1"/>
    </source>
</evidence>
<comment type="caution">
    <text evidence="1">The sequence shown here is derived from an EMBL/GenBank/DDBJ whole genome shotgun (WGS) entry which is preliminary data.</text>
</comment>
<protein>
    <submittedName>
        <fullName evidence="1">Uncharacterized protein</fullName>
    </submittedName>
</protein>
<name>A0A940S2D2_9RHOB</name>
<keyword evidence="2" id="KW-1185">Reference proteome</keyword>
<sequence length="154" mass="14586">MIEATTPSPATLALFAARTGAGTPDPAPVSQGATAPKFGVTPAGNPASGVSAFGVSTSVTAPMPAASGVPDRAAMGVYANPALTTGTPGRGAATRIDGQLSFGRGVTEARGAATAQAVAGHSQAAASPVQAAAGYARAGAAAVPRATPFLDASA</sequence>
<gene>
    <name evidence="1" type="ORF">J5474_05230</name>
</gene>
<dbReference type="RefSeq" id="WP_209359748.1">
    <property type="nucleotide sequence ID" value="NZ_JAGISH010000002.1"/>
</dbReference>
<reference evidence="1" key="1">
    <citation type="submission" date="2021-03" db="EMBL/GenBank/DDBJ databases">
        <title>Sagittula salina sp. nov. strain M10.9X isolated from the marine waste.</title>
        <authorList>
            <person name="Satari L."/>
            <person name="Molina-Menor E."/>
            <person name="Vidal-Verdu A."/>
            <person name="Pascual J."/>
            <person name="Pereto J."/>
            <person name="Porcar M."/>
        </authorList>
    </citation>
    <scope>NUCLEOTIDE SEQUENCE</scope>
    <source>
        <strain evidence="1">M10.9X</strain>
    </source>
</reference>